<feature type="region of interest" description="Disordered" evidence="1">
    <location>
        <begin position="316"/>
        <end position="345"/>
    </location>
</feature>
<evidence type="ECO:0000256" key="1">
    <source>
        <dbReference type="SAM" id="MobiDB-lite"/>
    </source>
</evidence>
<sequence>MAAGSNGKVVEAKQNGLNGHTKAVPTSPAAKSEKKIKRKSSGFFSFGTITRILTWYSIITIFLRCPASLDLVTDTTPQICKPYFQLRSVLVPHLEPYYNSYAAPYVNAAKPYYHSVDQKIIAPVTALGMKYGAPRVAQAQAYGKAQWDRTLQPEVSKYQSLAKAKYDQTLAPHWNKVTAASGPYLDLAKTNAAQTYHEHIVPTFNIVQPYAIQGYGYANEFVVGTGVPYTKWALTSTGVFLDRKVWPKLRILYGENVEPQLVRIGERLGRYRDGKRLQAVVDSVDSLRRFSSSSASFASSTFSSISSSISSAHATSASSTSIPSSVSTSSTESPEKTPLSEDEIREHARNVVAKDLTTWQEKFSKAADEGSDEIDERVTEITERLVQNQANKVGSALLIELEEAIKSNLESLKSTIISIVNAKKDTEESEESLNTAVRKAGVAIKEKAQAVRTWRQNFDSETNSLIGKSVKDTFDIIDHIRDLGLQEIGMRWAWTDGITHKDWTKYHALKSKFEEWRLDVEKVVTDHPGLAKARAASEDVESKAMGLAGDAAAELSRIKETGKWKISTGDSSEDFSTKYVPPAVEVAGQKVIEKINEAADAMAGTTQGTLESVSSVASQAASSISSSVIGTPQGRIESVSSVVGERVGSVSQQVSSSIIGEQPGVVSQASSSVQSAGSAISSSASSLSDAASSSISSISSVISDEASTVSKSLESASSSIASSLSKSATDATSSLSSSASVASSTASKKVWGGAMAAHVEARQIIFDDVIDDSDEETYSEKIQSMASVAGDQFSDMTRAVSEALLRPTSKQGSVESVTKLAAEQYSSALSAASSVLYGTQQGTGESVASVATSRYADAVAAASSIIYGTPAPKLDSAASSAKSVYSDALSRASDHYLQAKSVVSAQVSGSAKPVHQEMFSSVESAYTDAVNAASSRLQVAISGASTAVYGAPTGAIESIQSVASSRLSEGLKAASSQYDAAKKHIGPTPTPAAQQLFSQAQNQYYAGIGLAHLRYSEFLEAASSAVMPTQTPFHVSIYDKASASIVGTSTPAYEAALSQASQEYSSAVAKAQAGLDQIIEKLSNVASDAVPAAKFTDLASSRFAEASSQASASYASLSSEISQKMNAVTSSSATPLPESLASVASENWEALITKASQQVYGSPTPYFVTGNFLSNVQQYAAQATDGAASQYSAVQSLINELVVGKEPDFTESVYSRLSSAYYTGAGDAVSSASSYASQAYASASSVANSIFTPPPAIEEILDAASLHLNEAVEAASAQYYGTEKGAYEKATEAAASAYASASSAASEGIYGTQSGYADQAQISISNAAASAQKAISEAIYGTPTGTYESATQVIAENFSSATSAAAESYSAAQAKVSEAIYGHEQGAVESAQSRLNAAVESARAKLTEFASSVGEGGNEALSKASEGVEQMASSVGSVVGEATQAVGGKKDEL</sequence>
<evidence type="ECO:0000313" key="4">
    <source>
        <dbReference type="Proteomes" id="UP000531561"/>
    </source>
</evidence>
<keyword evidence="2" id="KW-1133">Transmembrane helix</keyword>
<keyword evidence="4" id="KW-1185">Reference proteome</keyword>
<reference evidence="3 4" key="1">
    <citation type="journal article" date="2020" name="Phytopathology">
        <title>A high-quality genome resource of Botrytis fragariae, a new and rapidly spreading fungal pathogen causing strawberry gray mold in the U.S.A.</title>
        <authorList>
            <person name="Wu Y."/>
            <person name="Saski C.A."/>
            <person name="Schnabel G."/>
            <person name="Xiao S."/>
            <person name="Hu M."/>
        </authorList>
    </citation>
    <scope>NUCLEOTIDE SEQUENCE [LARGE SCALE GENOMIC DNA]</scope>
    <source>
        <strain evidence="3 4">BVB16</strain>
    </source>
</reference>
<keyword evidence="2" id="KW-0812">Transmembrane</keyword>
<organism evidence="3 4">
    <name type="scientific">Botrytis fragariae</name>
    <dbReference type="NCBI Taxonomy" id="1964551"/>
    <lineage>
        <taxon>Eukaryota</taxon>
        <taxon>Fungi</taxon>
        <taxon>Dikarya</taxon>
        <taxon>Ascomycota</taxon>
        <taxon>Pezizomycotina</taxon>
        <taxon>Leotiomycetes</taxon>
        <taxon>Helotiales</taxon>
        <taxon>Sclerotiniaceae</taxon>
        <taxon>Botrytis</taxon>
    </lineage>
</organism>
<dbReference type="GeneID" id="59258150"/>
<dbReference type="EMBL" id="JABFCT010000007">
    <property type="protein sequence ID" value="KAF5874046.1"/>
    <property type="molecule type" value="Genomic_DNA"/>
</dbReference>
<keyword evidence="2" id="KW-0472">Membrane</keyword>
<comment type="caution">
    <text evidence="3">The sequence shown here is derived from an EMBL/GenBank/DDBJ whole genome shotgun (WGS) entry which is preliminary data.</text>
</comment>
<feature type="region of interest" description="Disordered" evidence="1">
    <location>
        <begin position="14"/>
        <end position="33"/>
    </location>
</feature>
<dbReference type="PANTHER" id="PTHR23242">
    <property type="entry name" value="TRANSCRIPTION FACTOR HOXA13"/>
    <property type="match status" value="1"/>
</dbReference>
<evidence type="ECO:0000313" key="3">
    <source>
        <dbReference type="EMBL" id="KAF5874046.1"/>
    </source>
</evidence>
<evidence type="ECO:0000256" key="2">
    <source>
        <dbReference type="SAM" id="Phobius"/>
    </source>
</evidence>
<dbReference type="OrthoDB" id="3260408at2759"/>
<proteinExistence type="predicted"/>
<feature type="compositionally biased region" description="Low complexity" evidence="1">
    <location>
        <begin position="316"/>
        <end position="332"/>
    </location>
</feature>
<feature type="region of interest" description="Disordered" evidence="1">
    <location>
        <begin position="1432"/>
        <end position="1453"/>
    </location>
</feature>
<dbReference type="PANTHER" id="PTHR23242:SF9">
    <property type="entry name" value="TRANSCRIPTION FACTOR HOXA13"/>
    <property type="match status" value="1"/>
</dbReference>
<protein>
    <submittedName>
        <fullName evidence="3">Uncharacterized protein</fullName>
    </submittedName>
</protein>
<dbReference type="Proteomes" id="UP000531561">
    <property type="component" value="Unassembled WGS sequence"/>
</dbReference>
<dbReference type="RefSeq" id="XP_037192992.1">
    <property type="nucleotide sequence ID" value="XM_037334458.1"/>
</dbReference>
<accession>A0A8H6AUP3</accession>
<feature type="transmembrane region" description="Helical" evidence="2">
    <location>
        <begin position="43"/>
        <end position="63"/>
    </location>
</feature>
<gene>
    <name evidence="3" type="ORF">Bfra_004052</name>
</gene>
<feature type="compositionally biased region" description="Basic and acidic residues" evidence="1">
    <location>
        <begin position="333"/>
        <end position="345"/>
    </location>
</feature>
<name>A0A8H6AUP3_9HELO</name>